<evidence type="ECO:0000313" key="1">
    <source>
        <dbReference type="EMBL" id="GAM14544.1"/>
    </source>
</evidence>
<sequence length="45" mass="4972">MTGSGLPVEKLSRNGWNRDRFTATKRKAVKKNYASSFGLDIPEGS</sequence>
<evidence type="ECO:0000313" key="2">
    <source>
        <dbReference type="Proteomes" id="UP000031014"/>
    </source>
</evidence>
<name>A0A0A8X5K5_MESS1</name>
<organism evidence="1 2">
    <name type="scientific">Mesobacillus selenatarsenatis (strain DSM 18680 / JCM 14380 / FERM P-15431 / SF-1)</name>
    <dbReference type="NCBI Taxonomy" id="1321606"/>
    <lineage>
        <taxon>Bacteria</taxon>
        <taxon>Bacillati</taxon>
        <taxon>Bacillota</taxon>
        <taxon>Bacilli</taxon>
        <taxon>Bacillales</taxon>
        <taxon>Bacillaceae</taxon>
        <taxon>Mesobacillus</taxon>
    </lineage>
</organism>
<dbReference type="EMBL" id="BASE01000058">
    <property type="protein sequence ID" value="GAM14544.1"/>
    <property type="molecule type" value="Genomic_DNA"/>
</dbReference>
<comment type="caution">
    <text evidence="1">The sequence shown here is derived from an EMBL/GenBank/DDBJ whole genome shotgun (WGS) entry which is preliminary data.</text>
</comment>
<dbReference type="AlphaFoldDB" id="A0A0A8X5K5"/>
<proteinExistence type="predicted"/>
<keyword evidence="2" id="KW-1185">Reference proteome</keyword>
<dbReference type="Proteomes" id="UP000031014">
    <property type="component" value="Unassembled WGS sequence"/>
</dbReference>
<accession>A0A0A8X5K5</accession>
<dbReference type="STRING" id="1321606.SAMD00020551_2695"/>
<reference evidence="1 2" key="1">
    <citation type="submission" date="2013-06" db="EMBL/GenBank/DDBJ databases">
        <title>Whole genome shotgun sequence of Bacillus selenatarsenatis SF-1.</title>
        <authorList>
            <person name="Kuroda M."/>
            <person name="Sei K."/>
            <person name="Yamashita M."/>
            <person name="Ike M."/>
        </authorList>
    </citation>
    <scope>NUCLEOTIDE SEQUENCE [LARGE SCALE GENOMIC DNA]</scope>
    <source>
        <strain evidence="1 2">SF-1</strain>
    </source>
</reference>
<gene>
    <name evidence="1" type="ORF">SAMD00020551_2695</name>
</gene>
<protein>
    <submittedName>
        <fullName evidence="1">Uncharacterized protein</fullName>
    </submittedName>
</protein>